<name>A0AAE0DMM3_9LECA</name>
<dbReference type="PANTHER" id="PTHR33048:SF47">
    <property type="entry name" value="INTEGRAL MEMBRANE PROTEIN-RELATED"/>
    <property type="match status" value="1"/>
</dbReference>
<feature type="transmembrane region" description="Helical" evidence="6">
    <location>
        <begin position="24"/>
        <end position="43"/>
    </location>
</feature>
<keyword evidence="4 6" id="KW-0472">Membrane</keyword>
<comment type="subcellular location">
    <subcellularLocation>
        <location evidence="1">Membrane</location>
        <topology evidence="1">Multi-pass membrane protein</topology>
    </subcellularLocation>
</comment>
<feature type="domain" description="Rhodopsin" evidence="7">
    <location>
        <begin position="74"/>
        <end position="129"/>
    </location>
</feature>
<dbReference type="GO" id="GO:0016020">
    <property type="term" value="C:membrane"/>
    <property type="evidence" value="ECO:0007669"/>
    <property type="project" value="UniProtKB-SubCell"/>
</dbReference>
<reference evidence="8" key="1">
    <citation type="submission" date="2022-11" db="EMBL/GenBank/DDBJ databases">
        <title>Chromosomal genome sequence assembly and mating type (MAT) locus characterization of the leprose asexual lichenized fungus Lepraria neglecta (Nyl.) Erichsen.</title>
        <authorList>
            <person name="Allen J.L."/>
            <person name="Pfeffer B."/>
        </authorList>
    </citation>
    <scope>NUCLEOTIDE SEQUENCE</scope>
    <source>
        <strain evidence="8">Allen 5258</strain>
    </source>
</reference>
<evidence type="ECO:0000256" key="4">
    <source>
        <dbReference type="ARBA" id="ARBA00023136"/>
    </source>
</evidence>
<proteinExistence type="inferred from homology"/>
<evidence type="ECO:0000256" key="3">
    <source>
        <dbReference type="ARBA" id="ARBA00022989"/>
    </source>
</evidence>
<comment type="caution">
    <text evidence="8">The sequence shown here is derived from an EMBL/GenBank/DDBJ whole genome shotgun (WGS) entry which is preliminary data.</text>
</comment>
<dbReference type="AlphaFoldDB" id="A0AAE0DMM3"/>
<keyword evidence="9" id="KW-1185">Reference proteome</keyword>
<comment type="similarity">
    <text evidence="5">Belongs to the SAT4 family.</text>
</comment>
<evidence type="ECO:0000256" key="1">
    <source>
        <dbReference type="ARBA" id="ARBA00004141"/>
    </source>
</evidence>
<dbReference type="InterPro" id="IPR049326">
    <property type="entry name" value="Rhodopsin_dom_fungi"/>
</dbReference>
<gene>
    <name evidence="8" type="ORF">OEA41_002356</name>
</gene>
<dbReference type="Proteomes" id="UP001276659">
    <property type="component" value="Unassembled WGS sequence"/>
</dbReference>
<dbReference type="EMBL" id="JASNWA010000006">
    <property type="protein sequence ID" value="KAK3175110.1"/>
    <property type="molecule type" value="Genomic_DNA"/>
</dbReference>
<evidence type="ECO:0000259" key="7">
    <source>
        <dbReference type="Pfam" id="PF20684"/>
    </source>
</evidence>
<keyword evidence="3 6" id="KW-1133">Transmembrane helix</keyword>
<accession>A0AAE0DMM3</accession>
<evidence type="ECO:0000256" key="5">
    <source>
        <dbReference type="ARBA" id="ARBA00038359"/>
    </source>
</evidence>
<evidence type="ECO:0000256" key="2">
    <source>
        <dbReference type="ARBA" id="ARBA00022692"/>
    </source>
</evidence>
<evidence type="ECO:0000313" key="9">
    <source>
        <dbReference type="Proteomes" id="UP001276659"/>
    </source>
</evidence>
<dbReference type="InterPro" id="IPR052337">
    <property type="entry name" value="SAT4-like"/>
</dbReference>
<organism evidence="8 9">
    <name type="scientific">Lepraria neglecta</name>
    <dbReference type="NCBI Taxonomy" id="209136"/>
    <lineage>
        <taxon>Eukaryota</taxon>
        <taxon>Fungi</taxon>
        <taxon>Dikarya</taxon>
        <taxon>Ascomycota</taxon>
        <taxon>Pezizomycotina</taxon>
        <taxon>Lecanoromycetes</taxon>
        <taxon>OSLEUM clade</taxon>
        <taxon>Lecanoromycetidae</taxon>
        <taxon>Lecanorales</taxon>
        <taxon>Lecanorineae</taxon>
        <taxon>Stereocaulaceae</taxon>
        <taxon>Lepraria</taxon>
    </lineage>
</organism>
<evidence type="ECO:0000313" key="8">
    <source>
        <dbReference type="EMBL" id="KAK3175110.1"/>
    </source>
</evidence>
<keyword evidence="2 6" id="KW-0812">Transmembrane</keyword>
<evidence type="ECO:0000256" key="6">
    <source>
        <dbReference type="SAM" id="Phobius"/>
    </source>
</evidence>
<dbReference type="PANTHER" id="PTHR33048">
    <property type="entry name" value="PTH11-LIKE INTEGRAL MEMBRANE PROTEIN (AFU_ORTHOLOGUE AFUA_5G11245)"/>
    <property type="match status" value="1"/>
</dbReference>
<protein>
    <recommendedName>
        <fullName evidence="7">Rhodopsin domain-containing protein</fullName>
    </recommendedName>
</protein>
<sequence>MSGCISDINIVYETAAVTNLVSDVVILALLFLSYGSFICVGSTRVQCWEYFSREPCEFTPFSVVRPHVSSRFLSVVVASIDRSVAYFKLQYNQDPNFSSQYYSLVIWTSVEPTLGVIGACLLTLRPLFSGMSPESIIGSIRSALSLHSFRSTSHTEDDREYLHHRGVVEDGFIKLSEPQGSVENHIMSLETEEGNLRREDVPGSHIMVQKEFG</sequence>
<dbReference type="Pfam" id="PF20684">
    <property type="entry name" value="Fung_rhodopsin"/>
    <property type="match status" value="1"/>
</dbReference>